<dbReference type="RefSeq" id="WP_182561370.1">
    <property type="nucleotide sequence ID" value="NZ_JACGWT010000005.1"/>
</dbReference>
<keyword evidence="2" id="KW-1185">Reference proteome</keyword>
<gene>
    <name evidence="1" type="ORF">FHX74_003205</name>
</gene>
<sequence>MQQVIAQQQNSGTGGALADNILAGGKGTITALDQASRKLASAADKIGLAAEKTPQRKALGGYITGPGSGTSDSISARLSNGEYVVNAAATAANRAWLDSINYGRPAPVDYGFARTNFAGGGYVQSSSHIDPGALRQAVRDGMAGLSFQAQINGDWIDLRVAAALGGLVGAAGTAH</sequence>
<accession>A0A7W3P721</accession>
<organism evidence="1 2">
    <name type="scientific">Microlunatus kandeliicorticis</name>
    <dbReference type="NCBI Taxonomy" id="1759536"/>
    <lineage>
        <taxon>Bacteria</taxon>
        <taxon>Bacillati</taxon>
        <taxon>Actinomycetota</taxon>
        <taxon>Actinomycetes</taxon>
        <taxon>Propionibacteriales</taxon>
        <taxon>Propionibacteriaceae</taxon>
        <taxon>Microlunatus</taxon>
    </lineage>
</organism>
<comment type="caution">
    <text evidence="1">The sequence shown here is derived from an EMBL/GenBank/DDBJ whole genome shotgun (WGS) entry which is preliminary data.</text>
</comment>
<dbReference type="Proteomes" id="UP000523079">
    <property type="component" value="Unassembled WGS sequence"/>
</dbReference>
<protein>
    <submittedName>
        <fullName evidence="1">Uncharacterized protein</fullName>
    </submittedName>
</protein>
<reference evidence="1 2" key="1">
    <citation type="submission" date="2020-07" db="EMBL/GenBank/DDBJ databases">
        <title>Sequencing the genomes of 1000 actinobacteria strains.</title>
        <authorList>
            <person name="Klenk H.-P."/>
        </authorList>
    </citation>
    <scope>NUCLEOTIDE SEQUENCE [LARGE SCALE GENOMIC DNA]</scope>
    <source>
        <strain evidence="1 2">DSM 100723</strain>
    </source>
</reference>
<dbReference type="AlphaFoldDB" id="A0A7W3P721"/>
<evidence type="ECO:0000313" key="1">
    <source>
        <dbReference type="EMBL" id="MBA8795569.1"/>
    </source>
</evidence>
<dbReference type="EMBL" id="JACGWT010000005">
    <property type="protein sequence ID" value="MBA8795569.1"/>
    <property type="molecule type" value="Genomic_DNA"/>
</dbReference>
<evidence type="ECO:0000313" key="2">
    <source>
        <dbReference type="Proteomes" id="UP000523079"/>
    </source>
</evidence>
<name>A0A7W3P721_9ACTN</name>
<proteinExistence type="predicted"/>